<feature type="domain" description="AB hydrolase-1" evidence="15">
    <location>
        <begin position="56"/>
        <end position="160"/>
    </location>
</feature>
<keyword evidence="17" id="KW-1185">Reference proteome</keyword>
<dbReference type="PRINTS" id="PR00111">
    <property type="entry name" value="ABHYDROLASE"/>
</dbReference>
<comment type="similarity">
    <text evidence="1">Belongs to the AB hydrolase superfamily.</text>
</comment>
<dbReference type="Proteomes" id="UP000002281">
    <property type="component" value="Chromosome 13"/>
</dbReference>
<comment type="catalytic activity">
    <reaction evidence="6">
        <text>a 1,3-diacyl-sn-glycerol + H2O = a 1-acyl-sn-glycerol + a fatty acid + H(+)</text>
        <dbReference type="Rhea" id="RHEA:38503"/>
        <dbReference type="ChEBI" id="CHEBI:15377"/>
        <dbReference type="ChEBI" id="CHEBI:15378"/>
        <dbReference type="ChEBI" id="CHEBI:28868"/>
        <dbReference type="ChEBI" id="CHEBI:64683"/>
        <dbReference type="ChEBI" id="CHEBI:77272"/>
    </reaction>
</comment>
<evidence type="ECO:0000256" key="4">
    <source>
        <dbReference type="ARBA" id="ARBA00042703"/>
    </source>
</evidence>
<dbReference type="GO" id="GO:0005759">
    <property type="term" value="C:mitochondrial matrix"/>
    <property type="evidence" value="ECO:0007669"/>
    <property type="project" value="Ensembl"/>
</dbReference>
<dbReference type="SUPFAM" id="SSF53474">
    <property type="entry name" value="alpha/beta-Hydrolases"/>
    <property type="match status" value="1"/>
</dbReference>
<organism evidence="16 17">
    <name type="scientific">Equus caballus</name>
    <name type="common">Horse</name>
    <dbReference type="NCBI Taxonomy" id="9796"/>
    <lineage>
        <taxon>Eukaryota</taxon>
        <taxon>Metazoa</taxon>
        <taxon>Chordata</taxon>
        <taxon>Craniata</taxon>
        <taxon>Vertebrata</taxon>
        <taxon>Euteleostomi</taxon>
        <taxon>Mammalia</taxon>
        <taxon>Eutheria</taxon>
        <taxon>Laurasiatheria</taxon>
        <taxon>Perissodactyla</taxon>
        <taxon>Equidae</taxon>
        <taxon>Equus</taxon>
    </lineage>
</organism>
<dbReference type="GO" id="GO:0052689">
    <property type="term" value="F:carboxylic ester hydrolase activity"/>
    <property type="evidence" value="ECO:0000318"/>
    <property type="project" value="GO_Central"/>
</dbReference>
<dbReference type="InterPro" id="IPR000073">
    <property type="entry name" value="AB_hydrolase_1"/>
</dbReference>
<evidence type="ECO:0000313" key="18">
    <source>
        <dbReference type="VGNC" id="VGNC:14935"/>
    </source>
</evidence>
<dbReference type="FunFam" id="3.40.50.1820:FF:000039">
    <property type="entry name" value="Esterase ybfF"/>
    <property type="match status" value="1"/>
</dbReference>
<feature type="region of interest" description="Disordered" evidence="14">
    <location>
        <begin position="19"/>
        <end position="39"/>
    </location>
</feature>
<dbReference type="GO" id="GO:0045252">
    <property type="term" value="C:oxoglutarate dehydrogenase complex"/>
    <property type="evidence" value="ECO:0007669"/>
    <property type="project" value="Ensembl"/>
</dbReference>
<evidence type="ECO:0000256" key="7">
    <source>
        <dbReference type="ARBA" id="ARBA00044064"/>
    </source>
</evidence>
<dbReference type="Pfam" id="PF00561">
    <property type="entry name" value="Abhydrolase_1"/>
    <property type="match status" value="1"/>
</dbReference>
<reference evidence="16 17" key="1">
    <citation type="journal article" date="2009" name="Science">
        <title>Genome sequence, comparative analysis, and population genetics of the domestic horse.</title>
        <authorList>
            <consortium name="Broad Institute Genome Sequencing Platform"/>
            <consortium name="Broad Institute Whole Genome Assembly Team"/>
            <person name="Wade C.M."/>
            <person name="Giulotto E."/>
            <person name="Sigurdsson S."/>
            <person name="Zoli M."/>
            <person name="Gnerre S."/>
            <person name="Imsland F."/>
            <person name="Lear T.L."/>
            <person name="Adelson D.L."/>
            <person name="Bailey E."/>
            <person name="Bellone R.R."/>
            <person name="Bloecker H."/>
            <person name="Distl O."/>
            <person name="Edgar R.C."/>
            <person name="Garber M."/>
            <person name="Leeb T."/>
            <person name="Mauceli E."/>
            <person name="MacLeod J.N."/>
            <person name="Penedo M.C.T."/>
            <person name="Raison J.M."/>
            <person name="Sharpe T."/>
            <person name="Vogel J."/>
            <person name="Andersson L."/>
            <person name="Antczak D.F."/>
            <person name="Biagi T."/>
            <person name="Binns M.M."/>
            <person name="Chowdhary B.P."/>
            <person name="Coleman S.J."/>
            <person name="Della Valle G."/>
            <person name="Fryc S."/>
            <person name="Guerin G."/>
            <person name="Hasegawa T."/>
            <person name="Hill E.W."/>
            <person name="Jurka J."/>
            <person name="Kiialainen A."/>
            <person name="Lindgren G."/>
            <person name="Liu J."/>
            <person name="Magnani E."/>
            <person name="Mickelson J.R."/>
            <person name="Murray J."/>
            <person name="Nergadze S.G."/>
            <person name="Onofrio R."/>
            <person name="Pedroni S."/>
            <person name="Piras M.F."/>
            <person name="Raudsepp T."/>
            <person name="Rocchi M."/>
            <person name="Roeed K.H."/>
            <person name="Ryder O.A."/>
            <person name="Searle S."/>
            <person name="Skow L."/>
            <person name="Swinburne J.E."/>
            <person name="Syvaenen A.C."/>
            <person name="Tozaki T."/>
            <person name="Valberg S.J."/>
            <person name="Vaudin M."/>
            <person name="White J.R."/>
            <person name="Zody M.C."/>
            <person name="Lander E.S."/>
            <person name="Lindblad-Toh K."/>
        </authorList>
    </citation>
    <scope>NUCLEOTIDE SEQUENCE [LARGE SCALE GENOMIC DNA]</scope>
    <source>
        <strain evidence="16 17">Thoroughbred</strain>
    </source>
</reference>
<evidence type="ECO:0000256" key="10">
    <source>
        <dbReference type="ARBA" id="ARBA00048513"/>
    </source>
</evidence>
<evidence type="ECO:0000256" key="1">
    <source>
        <dbReference type="ARBA" id="ARBA00008645"/>
    </source>
</evidence>
<comment type="catalytic activity">
    <reaction evidence="5">
        <text>a 1,2-diacyl-sn-glycerol + H2O = a 2-acylglycerol + a fatty acid + H(+)</text>
        <dbReference type="Rhea" id="RHEA:33275"/>
        <dbReference type="ChEBI" id="CHEBI:15377"/>
        <dbReference type="ChEBI" id="CHEBI:15378"/>
        <dbReference type="ChEBI" id="CHEBI:17389"/>
        <dbReference type="ChEBI" id="CHEBI:17815"/>
        <dbReference type="ChEBI" id="CHEBI:28868"/>
        <dbReference type="EC" id="3.1.1.116"/>
    </reaction>
</comment>
<evidence type="ECO:0000256" key="3">
    <source>
        <dbReference type="ARBA" id="ARBA00026104"/>
    </source>
</evidence>
<dbReference type="EC" id="3.1.1.116" evidence="3"/>
<comment type="subunit">
    <text evidence="13">Interacts with OGDH and DLST; this interaction maintains the functional lipoylation of the 2-oxoglutarate dehydrogenase complex.</text>
</comment>
<dbReference type="AlphaFoldDB" id="A0A5F5Q1D6"/>
<evidence type="ECO:0000256" key="8">
    <source>
        <dbReference type="ARBA" id="ARBA00048283"/>
    </source>
</evidence>
<dbReference type="GO" id="GO:0005739">
    <property type="term" value="C:mitochondrion"/>
    <property type="evidence" value="ECO:0000318"/>
    <property type="project" value="GO_Central"/>
</dbReference>
<dbReference type="VGNC" id="VGNC:14935">
    <property type="gene designation" value="ABHD11"/>
</dbReference>
<evidence type="ECO:0000259" key="15">
    <source>
        <dbReference type="Pfam" id="PF00561"/>
    </source>
</evidence>
<accession>A0A5F5Q1D6</accession>
<evidence type="ECO:0000256" key="12">
    <source>
        <dbReference type="ARBA" id="ARBA00057995"/>
    </source>
</evidence>
<sequence>MLCWARAWGLPRRGLRPCSPSFSTGPVAPSSSGRGGAEPRSVPLSYKLLDGEAARPALVFLHGLFGCKTNFNSIAKALAQQTGRRVLTVDARNHGDSPHSPDVSYEAMSQDLQDLLPQLDLVPCVLIGHSMGGKTAMLLALQRPELVERLIAVDISPVETTSSSDFSTYMAAMRAISIPDKVSRSSARKLADEQLSPVVQDMAVRQFLLTNLVEVDGRFVWRVNLDALAQHVDKIMAFPPRQESYPGPTLFLLGGNSQYVPCRPCLMLATGSTPTARRTSWLPFEASWPKSCWPKGTQNPRLQGPVVCSTFLHGRTQAGTEGMRVQRVRPQALMNKDTVPKVLG</sequence>
<dbReference type="GeneTree" id="ENSGT00390000015880"/>
<gene>
    <name evidence="16 18" type="primary">ABHD11</name>
</gene>
<proteinExistence type="inferred from homology"/>
<dbReference type="PANTHER" id="PTHR46118:SF4">
    <property type="entry name" value="PROTEIN ABHD11"/>
    <property type="match status" value="1"/>
</dbReference>
<protein>
    <recommendedName>
        <fullName evidence="7">sn-1-specific diacylglycerol lipase ABHD11</fullName>
        <ecNumber evidence="3">3.1.1.116</ecNumber>
    </recommendedName>
    <alternativeName>
        <fullName evidence="4">Alpha/beta hydrolase domain-containing protein 11</fullName>
    </alternativeName>
</protein>
<reference evidence="16" key="2">
    <citation type="submission" date="2025-08" db="UniProtKB">
        <authorList>
            <consortium name="Ensembl"/>
        </authorList>
    </citation>
    <scope>IDENTIFICATION</scope>
    <source>
        <strain evidence="16">Thoroughbred</strain>
    </source>
</reference>
<evidence type="ECO:0000313" key="16">
    <source>
        <dbReference type="Ensembl" id="ENSECAP00000053767.2"/>
    </source>
</evidence>
<dbReference type="PANTHER" id="PTHR46118">
    <property type="entry name" value="PROTEIN ABHD11"/>
    <property type="match status" value="1"/>
</dbReference>
<evidence type="ECO:0000256" key="13">
    <source>
        <dbReference type="ARBA" id="ARBA00063553"/>
    </source>
</evidence>
<comment type="function">
    <text evidence="12">Catalyzes the hydrolysis of diacylglycerol in vitro and may function as a key regulator in lipid metabolism, namely by regulating the intracellular levels of diacylglycerol. 1,2-diacyl-sn-glycerols are the preferred substrate over 1,3-diacyl-sn-glycerols. The enzyme hydrolyzes stearate in preference to palmitate from the sn-1 position of 1,2-diacyl-sn-glycerols. Maintains the functional lipoylation of the 2-oxoglutarate dehydrogenase complex (OGDHc) through its interaction with the OGDHc by preventing the formation of lipoyl adducts. In addition, is also required for the expansion and differentiation of embryonic stem cells (ESCs).</text>
</comment>
<dbReference type="Bgee" id="ENSECAG00000024165">
    <property type="expression patterns" value="Expressed in trophoblast and 23 other cell types or tissues"/>
</dbReference>
<evidence type="ECO:0000256" key="5">
    <source>
        <dbReference type="ARBA" id="ARBA00043667"/>
    </source>
</evidence>
<dbReference type="Gene3D" id="3.40.50.1820">
    <property type="entry name" value="alpha/beta hydrolase"/>
    <property type="match status" value="1"/>
</dbReference>
<comment type="catalytic activity">
    <reaction evidence="10">
        <text>1-octadecanoyl-2-(9Z-octadecenoyl)-sn-glycerol + H2O = 2-(9Z-octadecenoyl)-glycerol + octadecanoate + H(+)</text>
        <dbReference type="Rhea" id="RHEA:77103"/>
        <dbReference type="ChEBI" id="CHEBI:15377"/>
        <dbReference type="ChEBI" id="CHEBI:15378"/>
        <dbReference type="ChEBI" id="CHEBI:25629"/>
        <dbReference type="ChEBI" id="CHEBI:73990"/>
        <dbReference type="ChEBI" id="CHEBI:75468"/>
    </reaction>
</comment>
<reference evidence="16" key="3">
    <citation type="submission" date="2025-09" db="UniProtKB">
        <authorList>
            <consortium name="Ensembl"/>
        </authorList>
    </citation>
    <scope>IDENTIFICATION</scope>
    <source>
        <strain evidence="16">Thoroughbred</strain>
    </source>
</reference>
<evidence type="ECO:0000313" key="17">
    <source>
        <dbReference type="Proteomes" id="UP000002281"/>
    </source>
</evidence>
<keyword evidence="2" id="KW-0378">Hydrolase</keyword>
<evidence type="ECO:0000256" key="6">
    <source>
        <dbReference type="ARBA" id="ARBA00043742"/>
    </source>
</evidence>
<comment type="catalytic activity">
    <reaction evidence="8">
        <text>1-octadecanoyl-2-(4Z,7Z,10Z,13Z,16Z,19Z-docosahexaenoyl)-sn-glycerol + H2O = 2-(4Z,7Z,10Z,13Z,16Z,19Z-docosahexaenoyl)-glycerol + octadecanoate + H(+)</text>
        <dbReference type="Rhea" id="RHEA:77107"/>
        <dbReference type="ChEBI" id="CHEBI:15377"/>
        <dbReference type="ChEBI" id="CHEBI:15378"/>
        <dbReference type="ChEBI" id="CHEBI:25629"/>
        <dbReference type="ChEBI" id="CHEBI:77129"/>
        <dbReference type="ChEBI" id="CHEBI:186738"/>
    </reaction>
</comment>
<evidence type="ECO:0000256" key="11">
    <source>
        <dbReference type="ARBA" id="ARBA00048919"/>
    </source>
</evidence>
<feature type="compositionally biased region" description="Polar residues" evidence="14">
    <location>
        <begin position="20"/>
        <end position="32"/>
    </location>
</feature>
<dbReference type="InterPro" id="IPR029058">
    <property type="entry name" value="AB_hydrolase_fold"/>
</dbReference>
<name>A0A5F5Q1D6_HORSE</name>
<evidence type="ECO:0000256" key="2">
    <source>
        <dbReference type="ARBA" id="ARBA00022801"/>
    </source>
</evidence>
<dbReference type="Ensembl" id="ENSECAT00000068802.2">
    <property type="protein sequence ID" value="ENSECAP00000053767.2"/>
    <property type="gene ID" value="ENSECAG00000024165.4"/>
</dbReference>
<comment type="catalytic activity">
    <reaction evidence="11">
        <text>1-octadecanoyl-2-(5Z,8Z,11Z,14Z-eicosatetraenoyl)-sn-glycerol + H2O = 2-(5Z,8Z,11Z,14Z-eicosatetraenoyl)-glycerol + octadecanoate + H(+)</text>
        <dbReference type="Rhea" id="RHEA:38507"/>
        <dbReference type="ChEBI" id="CHEBI:15377"/>
        <dbReference type="ChEBI" id="CHEBI:15378"/>
        <dbReference type="ChEBI" id="CHEBI:25629"/>
        <dbReference type="ChEBI" id="CHEBI:52392"/>
        <dbReference type="ChEBI" id="CHEBI:75728"/>
    </reaction>
</comment>
<dbReference type="GO" id="GO:0006629">
    <property type="term" value="P:lipid metabolic process"/>
    <property type="evidence" value="ECO:0000318"/>
    <property type="project" value="GO_Central"/>
</dbReference>
<evidence type="ECO:0000256" key="9">
    <source>
        <dbReference type="ARBA" id="ARBA00048504"/>
    </source>
</evidence>
<dbReference type="GO" id="GO:0016298">
    <property type="term" value="F:lipase activity"/>
    <property type="evidence" value="ECO:0007669"/>
    <property type="project" value="Ensembl"/>
</dbReference>
<evidence type="ECO:0000256" key="14">
    <source>
        <dbReference type="SAM" id="MobiDB-lite"/>
    </source>
</evidence>
<comment type="catalytic activity">
    <reaction evidence="9">
        <text>1,2-didecanoylglycerol + H2O = decanoylglycerol + decanoate + H(+)</text>
        <dbReference type="Rhea" id="RHEA:48596"/>
        <dbReference type="ChEBI" id="CHEBI:11152"/>
        <dbReference type="ChEBI" id="CHEBI:15377"/>
        <dbReference type="ChEBI" id="CHEBI:15378"/>
        <dbReference type="ChEBI" id="CHEBI:27689"/>
        <dbReference type="ChEBI" id="CHEBI:90605"/>
    </reaction>
</comment>